<dbReference type="AlphaFoldDB" id="A0A1L0GR58"/>
<dbReference type="EMBL" id="LT635769">
    <property type="protein sequence ID" value="SGZ58485.1"/>
    <property type="molecule type" value="Genomic_DNA"/>
</dbReference>
<accession>A0A1L0GR58</accession>
<organism evidence="1 2">
    <name type="scientific">Sungouiella intermedia</name>
    <dbReference type="NCBI Taxonomy" id="45354"/>
    <lineage>
        <taxon>Eukaryota</taxon>
        <taxon>Fungi</taxon>
        <taxon>Dikarya</taxon>
        <taxon>Ascomycota</taxon>
        <taxon>Saccharomycotina</taxon>
        <taxon>Pichiomycetes</taxon>
        <taxon>Metschnikowiaceae</taxon>
        <taxon>Sungouiella</taxon>
    </lineage>
</organism>
<dbReference type="Proteomes" id="UP000182259">
    <property type="component" value="Chromosome VI"/>
</dbReference>
<proteinExistence type="predicted"/>
<name>A0A1L0GR58_9ASCO</name>
<protein>
    <submittedName>
        <fullName evidence="1">CIC11C00000005649</fullName>
    </submittedName>
</protein>
<gene>
    <name evidence="1" type="ORF">SAMEA4029009_CIC11G00000005649</name>
</gene>
<evidence type="ECO:0000313" key="1">
    <source>
        <dbReference type="EMBL" id="SGZ58485.1"/>
    </source>
</evidence>
<reference evidence="1 2" key="1">
    <citation type="submission" date="2016-10" db="EMBL/GenBank/DDBJ databases">
        <authorList>
            <person name="de Groot N.N."/>
        </authorList>
    </citation>
    <scope>NUCLEOTIDE SEQUENCE [LARGE SCALE GENOMIC DNA]</scope>
    <source>
        <strain evidence="1 2">PYCC 4715</strain>
    </source>
</reference>
<evidence type="ECO:0000313" key="2">
    <source>
        <dbReference type="Proteomes" id="UP000182259"/>
    </source>
</evidence>
<sequence length="72" mass="7981">MVSLSKNGDSRSTWSLACESVVNLSSVSLTSLTVTELFTNRLWSRLRRMIRAIINGKSLNCFLSLLPANCAF</sequence>